<comment type="caution">
    <text evidence="6">The sequence shown here is derived from an EMBL/GenBank/DDBJ whole genome shotgun (WGS) entry which is preliminary data.</text>
</comment>
<protein>
    <submittedName>
        <fullName evidence="6">ABC transporter substrate-binding protein</fullName>
    </submittedName>
</protein>
<dbReference type="AlphaFoldDB" id="A0A502FWE5"/>
<reference evidence="6 7" key="1">
    <citation type="journal article" date="2019" name="Environ. Microbiol.">
        <title>Species interactions and distinct microbial communities in high Arctic permafrost affected cryosols are associated with the CH4 and CO2 gas fluxes.</title>
        <authorList>
            <person name="Altshuler I."/>
            <person name="Hamel J."/>
            <person name="Turney S."/>
            <person name="Magnuson E."/>
            <person name="Levesque R."/>
            <person name="Greer C."/>
            <person name="Whyte L.G."/>
        </authorList>
    </citation>
    <scope>NUCLEOTIDE SEQUENCE [LARGE SCALE GENOMIC DNA]</scope>
    <source>
        <strain evidence="6 7">S9.3B</strain>
    </source>
</reference>
<evidence type="ECO:0000313" key="6">
    <source>
        <dbReference type="EMBL" id="TPG53751.1"/>
    </source>
</evidence>
<dbReference type="PANTHER" id="PTHR30290">
    <property type="entry name" value="PERIPLASMIC BINDING COMPONENT OF ABC TRANSPORTER"/>
    <property type="match status" value="1"/>
</dbReference>
<gene>
    <name evidence="6" type="ORF">EAH89_14990</name>
</gene>
<keyword evidence="3 4" id="KW-0732">Signal</keyword>
<comment type="similarity">
    <text evidence="2">Belongs to the bacterial solute-binding protein 5 family.</text>
</comment>
<dbReference type="OrthoDB" id="7232729at2"/>
<name>A0A502FWE5_9PROT</name>
<accession>A0A502FWE5</accession>
<feature type="chain" id="PRO_5021387761" evidence="4">
    <location>
        <begin position="23"/>
        <end position="522"/>
    </location>
</feature>
<evidence type="ECO:0000256" key="3">
    <source>
        <dbReference type="ARBA" id="ARBA00022729"/>
    </source>
</evidence>
<dbReference type="InterPro" id="IPR039424">
    <property type="entry name" value="SBP_5"/>
</dbReference>
<feature type="signal peptide" evidence="4">
    <location>
        <begin position="1"/>
        <end position="22"/>
    </location>
</feature>
<evidence type="ECO:0000256" key="4">
    <source>
        <dbReference type="SAM" id="SignalP"/>
    </source>
</evidence>
<dbReference type="CDD" id="cd08502">
    <property type="entry name" value="PBP2_NikA_DppA_OppA_like_16"/>
    <property type="match status" value="1"/>
</dbReference>
<dbReference type="GO" id="GO:0015833">
    <property type="term" value="P:peptide transport"/>
    <property type="evidence" value="ECO:0007669"/>
    <property type="project" value="TreeGrafter"/>
</dbReference>
<dbReference type="PANTHER" id="PTHR30290:SF38">
    <property type="entry name" value="D,D-DIPEPTIDE-BINDING PERIPLASMIC PROTEIN DDPA-RELATED"/>
    <property type="match status" value="1"/>
</dbReference>
<dbReference type="Gene3D" id="3.40.190.10">
    <property type="entry name" value="Periplasmic binding protein-like II"/>
    <property type="match status" value="1"/>
</dbReference>
<dbReference type="RefSeq" id="WP_140884515.1">
    <property type="nucleotide sequence ID" value="NZ_RCZP01000014.1"/>
</dbReference>
<evidence type="ECO:0000313" key="7">
    <source>
        <dbReference type="Proteomes" id="UP000317078"/>
    </source>
</evidence>
<dbReference type="EMBL" id="RCZP01000014">
    <property type="protein sequence ID" value="TPG53751.1"/>
    <property type="molecule type" value="Genomic_DNA"/>
</dbReference>
<evidence type="ECO:0000256" key="1">
    <source>
        <dbReference type="ARBA" id="ARBA00004418"/>
    </source>
</evidence>
<comment type="subcellular location">
    <subcellularLocation>
        <location evidence="1">Periplasm</location>
    </subcellularLocation>
</comment>
<sequence length="522" mass="57252">MTPRVLHAAALAAALLSTPVGAQEPRSVLRVVPQADVAVTDPVFGTAWISTIHGTMVWESLFAWDSRMQPRPQMVSDWGVSEDGLRWRFTLREGLRFHDGSPVTTADVVASLRRWMTIDATATRIAAITTGMTVVDDRTFEWTLREPFPAMVSVLAAAPSRFAAIMRAADIPERGRPATTLIGSGPFRFNAAARVSGDRVVYDRNPDYVPRAEPPDGLAGGRVVKVDRVEFRILPDPATAATALQAGEVDFIERPSLDLLPVLSRSRAIRVTRLTDLAGQAMLRPNSLHPPFNDVRARAALAYIVDQAETLAAGYGDETYWSRCNAFFVCGSPNGTEAGAEGFGRDLPRARQLLAEAGYRGERIVFPTTTEIPFFGRMAEVTAAAMRQAGLNVDLQWMDWPSVITRTSSQAAPDQGGWNVYVTGAPGPLMWNPITNIGVNTACDRSNFAGWPCDEAAEALRREYLNAPDANRPALLERLHRRLAEVHPYRLLGQSFTMVAYRSSLSGVLPSPVPVFWNIEKR</sequence>
<dbReference type="GO" id="GO:0030288">
    <property type="term" value="C:outer membrane-bounded periplasmic space"/>
    <property type="evidence" value="ECO:0007669"/>
    <property type="project" value="UniProtKB-ARBA"/>
</dbReference>
<organism evidence="6 7">
    <name type="scientific">Muricoccus nepalensis</name>
    <dbReference type="NCBI Taxonomy" id="1854500"/>
    <lineage>
        <taxon>Bacteria</taxon>
        <taxon>Pseudomonadati</taxon>
        <taxon>Pseudomonadota</taxon>
        <taxon>Alphaproteobacteria</taxon>
        <taxon>Acetobacterales</taxon>
        <taxon>Roseomonadaceae</taxon>
        <taxon>Muricoccus</taxon>
    </lineage>
</organism>
<dbReference type="GO" id="GO:0043190">
    <property type="term" value="C:ATP-binding cassette (ABC) transporter complex"/>
    <property type="evidence" value="ECO:0007669"/>
    <property type="project" value="InterPro"/>
</dbReference>
<dbReference type="SUPFAM" id="SSF53850">
    <property type="entry name" value="Periplasmic binding protein-like II"/>
    <property type="match status" value="1"/>
</dbReference>
<evidence type="ECO:0000259" key="5">
    <source>
        <dbReference type="Pfam" id="PF00496"/>
    </source>
</evidence>
<keyword evidence="7" id="KW-1185">Reference proteome</keyword>
<dbReference type="InterPro" id="IPR000914">
    <property type="entry name" value="SBP_5_dom"/>
</dbReference>
<proteinExistence type="inferred from homology"/>
<dbReference type="Gene3D" id="3.10.105.10">
    <property type="entry name" value="Dipeptide-binding Protein, Domain 3"/>
    <property type="match status" value="1"/>
</dbReference>
<dbReference type="Proteomes" id="UP000317078">
    <property type="component" value="Unassembled WGS sequence"/>
</dbReference>
<evidence type="ECO:0000256" key="2">
    <source>
        <dbReference type="ARBA" id="ARBA00005695"/>
    </source>
</evidence>
<dbReference type="GO" id="GO:1904680">
    <property type="term" value="F:peptide transmembrane transporter activity"/>
    <property type="evidence" value="ECO:0007669"/>
    <property type="project" value="TreeGrafter"/>
</dbReference>
<feature type="domain" description="Solute-binding protein family 5" evidence="5">
    <location>
        <begin position="70"/>
        <end position="428"/>
    </location>
</feature>
<dbReference type="InterPro" id="IPR030678">
    <property type="entry name" value="Peptide/Ni-bd"/>
</dbReference>
<dbReference type="Pfam" id="PF00496">
    <property type="entry name" value="SBP_bac_5"/>
    <property type="match status" value="1"/>
</dbReference>
<dbReference type="PIRSF" id="PIRSF002741">
    <property type="entry name" value="MppA"/>
    <property type="match status" value="1"/>
</dbReference>